<reference evidence="1" key="1">
    <citation type="submission" date="2021-01" db="EMBL/GenBank/DDBJ databases">
        <authorList>
            <consortium name="Genoscope - CEA"/>
            <person name="William W."/>
        </authorList>
    </citation>
    <scope>NUCLEOTIDE SEQUENCE</scope>
</reference>
<dbReference type="AlphaFoldDB" id="A0A8S1SY96"/>
<dbReference type="OMA" id="HYNEFTI"/>
<name>A0A8S1SY96_PAROT</name>
<gene>
    <name evidence="1" type="ORF">POCTA_138.1.T0160088</name>
</gene>
<dbReference type="OrthoDB" id="308159at2759"/>
<sequence>MDQCKTYSRIRSISSYKSKHRISYESRDQIAPQKRSITYSGDIDLVQSISCQENLLDLLGKVQKQKEQQRLSLQASQMKLLPTLKVGQDENKIQKQQAKKQVSNHYNEFTIPMDPYKKQLYQKLNIYGKFIEPTNYKKVDYEEIQAYKSTISQIQFQQYNQKQQPIKIQEQDISQNMDQLFQKQYDTYKFNKQSNSNFDQDYDLFSEQQKMNKIINEALKFKQQKRDPINASKSVNQKRTQMRIYLENQYQNALHTIMKEINVNKDEDDLLLKKKFQKKIKLNASSHPSKITHQYTKKAISSSFIHPDRQKFVDKTLEIYDRCNTSLS</sequence>
<accession>A0A8S1SY96</accession>
<dbReference type="Proteomes" id="UP000683925">
    <property type="component" value="Unassembled WGS sequence"/>
</dbReference>
<keyword evidence="2" id="KW-1185">Reference proteome</keyword>
<evidence type="ECO:0000313" key="2">
    <source>
        <dbReference type="Proteomes" id="UP000683925"/>
    </source>
</evidence>
<organism evidence="1 2">
    <name type="scientific">Paramecium octaurelia</name>
    <dbReference type="NCBI Taxonomy" id="43137"/>
    <lineage>
        <taxon>Eukaryota</taxon>
        <taxon>Sar</taxon>
        <taxon>Alveolata</taxon>
        <taxon>Ciliophora</taxon>
        <taxon>Intramacronucleata</taxon>
        <taxon>Oligohymenophorea</taxon>
        <taxon>Peniculida</taxon>
        <taxon>Parameciidae</taxon>
        <taxon>Paramecium</taxon>
    </lineage>
</organism>
<proteinExistence type="predicted"/>
<dbReference type="EMBL" id="CAJJDP010000016">
    <property type="protein sequence ID" value="CAD8144319.1"/>
    <property type="molecule type" value="Genomic_DNA"/>
</dbReference>
<evidence type="ECO:0000313" key="1">
    <source>
        <dbReference type="EMBL" id="CAD8144319.1"/>
    </source>
</evidence>
<comment type="caution">
    <text evidence="1">The sequence shown here is derived from an EMBL/GenBank/DDBJ whole genome shotgun (WGS) entry which is preliminary data.</text>
</comment>
<protein>
    <submittedName>
        <fullName evidence="1">Uncharacterized protein</fullName>
    </submittedName>
</protein>